<evidence type="ECO:0000256" key="4">
    <source>
        <dbReference type="ARBA" id="ARBA00022692"/>
    </source>
</evidence>
<dbReference type="InterPro" id="IPR011701">
    <property type="entry name" value="MFS"/>
</dbReference>
<evidence type="ECO:0000313" key="9">
    <source>
        <dbReference type="EMBL" id="MBZ5962903.1"/>
    </source>
</evidence>
<feature type="transmembrane region" description="Helical" evidence="7">
    <location>
        <begin position="296"/>
        <end position="319"/>
    </location>
</feature>
<accession>A0A9Q3SYJ1</accession>
<feature type="transmembrane region" description="Helical" evidence="7">
    <location>
        <begin position="331"/>
        <end position="353"/>
    </location>
</feature>
<dbReference type="Pfam" id="PF07690">
    <property type="entry name" value="MFS_1"/>
    <property type="match status" value="1"/>
</dbReference>
<feature type="transmembrane region" description="Helical" evidence="7">
    <location>
        <begin position="207"/>
        <end position="227"/>
    </location>
</feature>
<feature type="transmembrane region" description="Helical" evidence="7">
    <location>
        <begin position="74"/>
        <end position="97"/>
    </location>
</feature>
<feature type="transmembrane region" description="Helical" evidence="7">
    <location>
        <begin position="41"/>
        <end position="62"/>
    </location>
</feature>
<protein>
    <submittedName>
        <fullName evidence="9">MFS transporter</fullName>
    </submittedName>
</protein>
<evidence type="ECO:0000256" key="1">
    <source>
        <dbReference type="ARBA" id="ARBA00004651"/>
    </source>
</evidence>
<evidence type="ECO:0000259" key="8">
    <source>
        <dbReference type="PROSITE" id="PS50850"/>
    </source>
</evidence>
<evidence type="ECO:0000256" key="6">
    <source>
        <dbReference type="ARBA" id="ARBA00023136"/>
    </source>
</evidence>
<dbReference type="EMBL" id="JAHBFI010000018">
    <property type="protein sequence ID" value="MBZ5962903.1"/>
    <property type="molecule type" value="Genomic_DNA"/>
</dbReference>
<dbReference type="RefSeq" id="WP_224144247.1">
    <property type="nucleotide sequence ID" value="NZ_CBCPIF010000001.1"/>
</dbReference>
<evidence type="ECO:0000256" key="2">
    <source>
        <dbReference type="ARBA" id="ARBA00022448"/>
    </source>
</evidence>
<organism evidence="9 10">
    <name type="scientific">Leuconostoc gasicomitatum</name>
    <dbReference type="NCBI Taxonomy" id="115778"/>
    <lineage>
        <taxon>Bacteria</taxon>
        <taxon>Bacillati</taxon>
        <taxon>Bacillota</taxon>
        <taxon>Bacilli</taxon>
        <taxon>Lactobacillales</taxon>
        <taxon>Lactobacillaceae</taxon>
        <taxon>Leuconostoc</taxon>
        <taxon>Leuconostoc gelidum group</taxon>
    </lineage>
</organism>
<keyword evidence="5 7" id="KW-1133">Transmembrane helix</keyword>
<dbReference type="InterPro" id="IPR020846">
    <property type="entry name" value="MFS_dom"/>
</dbReference>
<dbReference type="AlphaFoldDB" id="A0A9Q3SYJ1"/>
<dbReference type="PANTHER" id="PTHR43124:SF3">
    <property type="entry name" value="CHLORAMPHENICOL EFFLUX PUMP RV0191"/>
    <property type="match status" value="1"/>
</dbReference>
<keyword evidence="3" id="KW-1003">Cell membrane</keyword>
<dbReference type="InterPro" id="IPR050189">
    <property type="entry name" value="MFS_Efflux_Transporters"/>
</dbReference>
<evidence type="ECO:0000256" key="7">
    <source>
        <dbReference type="SAM" id="Phobius"/>
    </source>
</evidence>
<proteinExistence type="predicted"/>
<keyword evidence="6 7" id="KW-0472">Membrane</keyword>
<gene>
    <name evidence="9" type="ORF">KIJ12_07080</name>
</gene>
<evidence type="ECO:0000256" key="5">
    <source>
        <dbReference type="ARBA" id="ARBA00022989"/>
    </source>
</evidence>
<feature type="transmembrane region" description="Helical" evidence="7">
    <location>
        <begin position="239"/>
        <end position="260"/>
    </location>
</feature>
<evidence type="ECO:0000313" key="10">
    <source>
        <dbReference type="Proteomes" id="UP000752647"/>
    </source>
</evidence>
<comment type="subcellular location">
    <subcellularLocation>
        <location evidence="1">Cell membrane</location>
        <topology evidence="1">Multi-pass membrane protein</topology>
    </subcellularLocation>
</comment>
<evidence type="ECO:0000256" key="3">
    <source>
        <dbReference type="ARBA" id="ARBA00022475"/>
    </source>
</evidence>
<dbReference type="Proteomes" id="UP000752647">
    <property type="component" value="Unassembled WGS sequence"/>
</dbReference>
<dbReference type="GO" id="GO:0022857">
    <property type="term" value="F:transmembrane transporter activity"/>
    <property type="evidence" value="ECO:0007669"/>
    <property type="project" value="InterPro"/>
</dbReference>
<name>A0A9Q3SYJ1_9LACO</name>
<feature type="domain" description="Major facilitator superfamily (MFS) profile" evidence="8">
    <location>
        <begin position="8"/>
        <end position="382"/>
    </location>
</feature>
<dbReference type="Gene3D" id="1.20.1250.20">
    <property type="entry name" value="MFS general substrate transporter like domains"/>
    <property type="match status" value="2"/>
</dbReference>
<feature type="transmembrane region" description="Helical" evidence="7">
    <location>
        <begin position="272"/>
        <end position="290"/>
    </location>
</feature>
<keyword evidence="2" id="KW-0813">Transport</keyword>
<keyword evidence="4 7" id="KW-0812">Transmembrane</keyword>
<dbReference type="CDD" id="cd17324">
    <property type="entry name" value="MFS_NepI_like"/>
    <property type="match status" value="1"/>
</dbReference>
<feature type="transmembrane region" description="Helical" evidence="7">
    <location>
        <begin position="136"/>
        <end position="154"/>
    </location>
</feature>
<comment type="caution">
    <text evidence="9">The sequence shown here is derived from an EMBL/GenBank/DDBJ whole genome shotgun (WGS) entry which is preliminary data.</text>
</comment>
<sequence length="384" mass="40989">MKKKNSLLIFVLALGVFGLLNTEMGVIGILPLIATNLHISISTAGLLVSLFALAVAISGPIMPLLLSKFDRKKVLALSLLIFVISNVLSAFSTNFGLLLIARIIPAIFHPVYISIALTVAANSVEQAEVPKATSKVIMGTSAGMVLGVPLATYIGNLTGSFQTVMLFFAIVNVIALIAVLVVVPSMPMTEKQSYGHQLSVLKEKNTWLSLIAVIFIGSAMFAVYSYFSVFLENVSHVTGTTLTIMLIIFGLASIAGNIIAGRLLSSSPIKTVVIWPLAMGILYIVLFMFGKFTPAMFILVLLWGILFPIGNNISQYWLVSAMPKAPEFGNGLFLTAGNLGVTVGTTTGGLFISSMGTKSIVILGLIFLILSIIFIALRKNNSIQ</sequence>
<dbReference type="PROSITE" id="PS50850">
    <property type="entry name" value="MFS"/>
    <property type="match status" value="1"/>
</dbReference>
<dbReference type="InterPro" id="IPR036259">
    <property type="entry name" value="MFS_trans_sf"/>
</dbReference>
<feature type="transmembrane region" description="Helical" evidence="7">
    <location>
        <begin position="103"/>
        <end position="124"/>
    </location>
</feature>
<reference evidence="9" key="1">
    <citation type="submission" date="2021-05" db="EMBL/GenBank/DDBJ databases">
        <title>Pangenome of Leuconostoc gelidum warrants species status for Leuconostoc gelidum subsp. gasicomitatum.</title>
        <authorList>
            <person name="Johansson P."/>
            <person name="Sade E."/>
            <person name="Hultman J."/>
            <person name="Auvinen P."/>
            <person name="Bjorkroth J."/>
        </authorList>
    </citation>
    <scope>NUCLEOTIDE SEQUENCE</scope>
    <source>
        <strain evidence="9">A.21.4</strain>
    </source>
</reference>
<dbReference type="GO" id="GO:0005886">
    <property type="term" value="C:plasma membrane"/>
    <property type="evidence" value="ECO:0007669"/>
    <property type="project" value="UniProtKB-SubCell"/>
</dbReference>
<dbReference type="PANTHER" id="PTHR43124">
    <property type="entry name" value="PURINE EFFLUX PUMP PBUE"/>
    <property type="match status" value="1"/>
</dbReference>
<feature type="transmembrane region" description="Helical" evidence="7">
    <location>
        <begin position="166"/>
        <end position="186"/>
    </location>
</feature>
<dbReference type="SUPFAM" id="SSF103473">
    <property type="entry name" value="MFS general substrate transporter"/>
    <property type="match status" value="1"/>
</dbReference>
<feature type="transmembrane region" description="Helical" evidence="7">
    <location>
        <begin position="359"/>
        <end position="377"/>
    </location>
</feature>